<reference evidence="1" key="1">
    <citation type="submission" date="2018-02" db="EMBL/GenBank/DDBJ databases">
        <title>Rhizophora mucronata_Transcriptome.</title>
        <authorList>
            <person name="Meera S.P."/>
            <person name="Sreeshan A."/>
            <person name="Augustine A."/>
        </authorList>
    </citation>
    <scope>NUCLEOTIDE SEQUENCE</scope>
    <source>
        <tissue evidence="1">Leaf</tissue>
    </source>
</reference>
<accession>A0A2P2R0E6</accession>
<sequence length="28" mass="3360">MYGSILFNDLKMLTMHYNRVKNIEVLCI</sequence>
<protein>
    <submittedName>
        <fullName evidence="1">Uncharacterized protein</fullName>
    </submittedName>
</protein>
<dbReference type="AlphaFoldDB" id="A0A2P2R0E6"/>
<organism evidence="1">
    <name type="scientific">Rhizophora mucronata</name>
    <name type="common">Asiatic mangrove</name>
    <dbReference type="NCBI Taxonomy" id="61149"/>
    <lineage>
        <taxon>Eukaryota</taxon>
        <taxon>Viridiplantae</taxon>
        <taxon>Streptophyta</taxon>
        <taxon>Embryophyta</taxon>
        <taxon>Tracheophyta</taxon>
        <taxon>Spermatophyta</taxon>
        <taxon>Magnoliopsida</taxon>
        <taxon>eudicotyledons</taxon>
        <taxon>Gunneridae</taxon>
        <taxon>Pentapetalae</taxon>
        <taxon>rosids</taxon>
        <taxon>fabids</taxon>
        <taxon>Malpighiales</taxon>
        <taxon>Rhizophoraceae</taxon>
        <taxon>Rhizophora</taxon>
    </lineage>
</organism>
<dbReference type="EMBL" id="GGEC01092209">
    <property type="protein sequence ID" value="MBX72693.1"/>
    <property type="molecule type" value="Transcribed_RNA"/>
</dbReference>
<name>A0A2P2R0E6_RHIMU</name>
<evidence type="ECO:0000313" key="1">
    <source>
        <dbReference type="EMBL" id="MBX72693.1"/>
    </source>
</evidence>
<proteinExistence type="predicted"/>